<organism evidence="2">
    <name type="scientific">Tanacetum cinerariifolium</name>
    <name type="common">Dalmatian daisy</name>
    <name type="synonym">Chrysanthemum cinerariifolium</name>
    <dbReference type="NCBI Taxonomy" id="118510"/>
    <lineage>
        <taxon>Eukaryota</taxon>
        <taxon>Viridiplantae</taxon>
        <taxon>Streptophyta</taxon>
        <taxon>Embryophyta</taxon>
        <taxon>Tracheophyta</taxon>
        <taxon>Spermatophyta</taxon>
        <taxon>Magnoliopsida</taxon>
        <taxon>eudicotyledons</taxon>
        <taxon>Gunneridae</taxon>
        <taxon>Pentapetalae</taxon>
        <taxon>asterids</taxon>
        <taxon>campanulids</taxon>
        <taxon>Asterales</taxon>
        <taxon>Asteraceae</taxon>
        <taxon>Asteroideae</taxon>
        <taxon>Anthemideae</taxon>
        <taxon>Anthemidinae</taxon>
        <taxon>Tanacetum</taxon>
    </lineage>
</organism>
<reference evidence="2" key="1">
    <citation type="journal article" date="2019" name="Sci. Rep.">
        <title>Draft genome of Tanacetum cinerariifolium, the natural source of mosquito coil.</title>
        <authorList>
            <person name="Yamashiro T."/>
            <person name="Shiraishi A."/>
            <person name="Satake H."/>
            <person name="Nakayama K."/>
        </authorList>
    </citation>
    <scope>NUCLEOTIDE SEQUENCE</scope>
</reference>
<dbReference type="AlphaFoldDB" id="A0A699GUJ7"/>
<proteinExistence type="predicted"/>
<protein>
    <submittedName>
        <fullName evidence="2">Uncharacterized protein</fullName>
    </submittedName>
</protein>
<gene>
    <name evidence="2" type="ORF">Tci_224346</name>
</gene>
<dbReference type="EMBL" id="BKCJ010062013">
    <property type="protein sequence ID" value="GEW52370.1"/>
    <property type="molecule type" value="Genomic_DNA"/>
</dbReference>
<accession>A0A699GUJ7</accession>
<feature type="compositionally biased region" description="Basic residues" evidence="1">
    <location>
        <begin position="204"/>
        <end position="215"/>
    </location>
</feature>
<comment type="caution">
    <text evidence="2">The sequence shown here is derived from an EMBL/GenBank/DDBJ whole genome shotgun (WGS) entry which is preliminary data.</text>
</comment>
<feature type="region of interest" description="Disordered" evidence="1">
    <location>
        <begin position="204"/>
        <end position="224"/>
    </location>
</feature>
<evidence type="ECO:0000256" key="1">
    <source>
        <dbReference type="SAM" id="MobiDB-lite"/>
    </source>
</evidence>
<name>A0A699GUJ7_TANCI</name>
<evidence type="ECO:0000313" key="2">
    <source>
        <dbReference type="EMBL" id="GEW52370.1"/>
    </source>
</evidence>
<sequence>MVPRFLDFGSAKMLNEKPSKWTRVTEFALIVKVIKKCDSRAKKKSGNERCNRRNLLLIIREKEKGRRVFVGNLELFDVSIVTGTAVVLDVGHDNLRQSCSVGRNIHIPGASSRSGHGRGKKEMTQSKLRRHFPQLCCLPSSSERSVKMDGVRVQDVLKEYSRSRYEIKTRLKEIRARKDGRLEINGDIRQEFYFRLILYHGSKRRATAPQRPRKGAMRDLHATQ</sequence>
<feature type="region of interest" description="Disordered" evidence="1">
    <location>
        <begin position="106"/>
        <end position="127"/>
    </location>
</feature>